<dbReference type="InterPro" id="IPR000700">
    <property type="entry name" value="PAS-assoc_C"/>
</dbReference>
<dbReference type="OrthoDB" id="341208at2"/>
<evidence type="ECO:0000259" key="1">
    <source>
        <dbReference type="PROSITE" id="PS50112"/>
    </source>
</evidence>
<dbReference type="PROSITE" id="PS50113">
    <property type="entry name" value="PAC"/>
    <property type="match status" value="1"/>
</dbReference>
<comment type="caution">
    <text evidence="3">The sequence shown here is derived from an EMBL/GenBank/DDBJ whole genome shotgun (WGS) entry which is preliminary data.</text>
</comment>
<gene>
    <name evidence="3" type="ORF">Amme_134_009</name>
</gene>
<accession>A0A023D8C3</accession>
<dbReference type="Pfam" id="PF08448">
    <property type="entry name" value="PAS_4"/>
    <property type="match status" value="1"/>
</dbReference>
<reference evidence="4" key="1">
    <citation type="journal article" date="2014" name="FEMS Microbiol. Lett.">
        <title>Draft Genomic DNA Sequence of the Facultatively Methylotrophic Bacterium Acidomonas methanolica type strain MB58.</title>
        <authorList>
            <person name="Higashiura N."/>
            <person name="Hadano H."/>
            <person name="Hirakawa H."/>
            <person name="Matsutani M."/>
            <person name="Takabe S."/>
            <person name="Matsushita K."/>
            <person name="Azuma Y."/>
        </authorList>
    </citation>
    <scope>NUCLEOTIDE SEQUENCE [LARGE SCALE GENOMIC DNA]</scope>
    <source>
        <strain evidence="4">MB58</strain>
    </source>
</reference>
<dbReference type="InterPro" id="IPR013656">
    <property type="entry name" value="PAS_4"/>
</dbReference>
<dbReference type="AlphaFoldDB" id="A0A023D8C3"/>
<evidence type="ECO:0000313" key="3">
    <source>
        <dbReference type="EMBL" id="GAJ30417.1"/>
    </source>
</evidence>
<dbReference type="InterPro" id="IPR035965">
    <property type="entry name" value="PAS-like_dom_sf"/>
</dbReference>
<evidence type="ECO:0000259" key="2">
    <source>
        <dbReference type="PROSITE" id="PS50113"/>
    </source>
</evidence>
<dbReference type="SMART" id="SM00091">
    <property type="entry name" value="PAS"/>
    <property type="match status" value="1"/>
</dbReference>
<proteinExistence type="predicted"/>
<name>A0A023D8C3_ACIMT</name>
<organism evidence="3 4">
    <name type="scientific">Acidomonas methanolica NBRC 104435</name>
    <dbReference type="NCBI Taxonomy" id="1231351"/>
    <lineage>
        <taxon>Bacteria</taxon>
        <taxon>Pseudomonadati</taxon>
        <taxon>Pseudomonadota</taxon>
        <taxon>Alphaproteobacteria</taxon>
        <taxon>Acetobacterales</taxon>
        <taxon>Acetobacteraceae</taxon>
        <taxon>Acidomonas</taxon>
    </lineage>
</organism>
<feature type="domain" description="PAS" evidence="1">
    <location>
        <begin position="8"/>
        <end position="61"/>
    </location>
</feature>
<keyword evidence="4" id="KW-1185">Reference proteome</keyword>
<dbReference type="Gene3D" id="3.30.450.20">
    <property type="entry name" value="PAS domain"/>
    <property type="match status" value="1"/>
</dbReference>
<dbReference type="Proteomes" id="UP000019760">
    <property type="component" value="Unassembled WGS sequence"/>
</dbReference>
<feature type="domain" description="PAC" evidence="2">
    <location>
        <begin position="86"/>
        <end position="138"/>
    </location>
</feature>
<dbReference type="NCBIfam" id="TIGR00229">
    <property type="entry name" value="sensory_box"/>
    <property type="match status" value="1"/>
</dbReference>
<dbReference type="SUPFAM" id="SSF55785">
    <property type="entry name" value="PYP-like sensor domain (PAS domain)"/>
    <property type="match status" value="1"/>
</dbReference>
<dbReference type="EMBL" id="BAND01000133">
    <property type="protein sequence ID" value="GAJ30417.1"/>
    <property type="molecule type" value="Genomic_DNA"/>
</dbReference>
<evidence type="ECO:0000313" key="4">
    <source>
        <dbReference type="Proteomes" id="UP000019760"/>
    </source>
</evidence>
<dbReference type="CDD" id="cd00130">
    <property type="entry name" value="PAS"/>
    <property type="match status" value="1"/>
</dbReference>
<reference evidence="3 4" key="2">
    <citation type="journal article" date="2014" name="FEMS Microbiol. Lett.">
        <title>Draft genomic DNA sequence of the facultatively methylotrophic bacterium Acidomonas methanolica type strain MB58.</title>
        <authorList>
            <person name="Higashiura N."/>
            <person name="Hadano H."/>
            <person name="Hirakawa H."/>
            <person name="Matsutani M."/>
            <person name="Takabe S."/>
            <person name="Matsushita K."/>
            <person name="Azuma Y."/>
        </authorList>
    </citation>
    <scope>NUCLEOTIDE SEQUENCE [LARGE SCALE GENOMIC DNA]</scope>
    <source>
        <strain evidence="3 4">MB58</strain>
    </source>
</reference>
<sequence length="146" mass="16154">MTQPVDFSLRLAQALLGTRADAILAADPEGIIRFWNPGAIRIFGFAEDQAIGRSLDIIIPEKLRARHWEGWKRVVQTSRSRYAADQMLSVPAMTSDGRRISVEFTILILHDQDGGIVGIGAILRDVTARFNELRDLRTKVAGARAG</sequence>
<protein>
    <submittedName>
        <fullName evidence="3">Transcriptional regulator</fullName>
    </submittedName>
</protein>
<dbReference type="RefSeq" id="WP_042061446.1">
    <property type="nucleotide sequence ID" value="NZ_BAND01000133.1"/>
</dbReference>
<dbReference type="PROSITE" id="PS50112">
    <property type="entry name" value="PAS"/>
    <property type="match status" value="1"/>
</dbReference>
<dbReference type="InterPro" id="IPR000014">
    <property type="entry name" value="PAS"/>
</dbReference>